<dbReference type="Proteomes" id="UP001162992">
    <property type="component" value="Chromosome 18"/>
</dbReference>
<protein>
    <submittedName>
        <fullName evidence="1">Uncharacterized protein</fullName>
    </submittedName>
</protein>
<dbReference type="EMBL" id="CM055109">
    <property type="protein sequence ID" value="KAJ7523003.1"/>
    <property type="molecule type" value="Genomic_DNA"/>
</dbReference>
<keyword evidence="2" id="KW-1185">Reference proteome</keyword>
<gene>
    <name evidence="1" type="ORF">O6H91_18G034300</name>
</gene>
<evidence type="ECO:0000313" key="2">
    <source>
        <dbReference type="Proteomes" id="UP001162992"/>
    </source>
</evidence>
<comment type="caution">
    <text evidence="1">The sequence shown here is derived from an EMBL/GenBank/DDBJ whole genome shotgun (WGS) entry which is preliminary data.</text>
</comment>
<organism evidence="1 2">
    <name type="scientific">Diphasiastrum complanatum</name>
    <name type="common">Issler's clubmoss</name>
    <name type="synonym">Lycopodium complanatum</name>
    <dbReference type="NCBI Taxonomy" id="34168"/>
    <lineage>
        <taxon>Eukaryota</taxon>
        <taxon>Viridiplantae</taxon>
        <taxon>Streptophyta</taxon>
        <taxon>Embryophyta</taxon>
        <taxon>Tracheophyta</taxon>
        <taxon>Lycopodiopsida</taxon>
        <taxon>Lycopodiales</taxon>
        <taxon>Lycopodiaceae</taxon>
        <taxon>Lycopodioideae</taxon>
        <taxon>Diphasiastrum</taxon>
    </lineage>
</organism>
<sequence>MACSNLFQGCGLCGHALNLSSSNRVVSNSSSKFHKRSRKGVLPFLSVDESRFRLIEEVKCSPYFESPVSFGFQRVRTKLLCGRCGASIGYLKEYVTSSVEQSSSETNSVGGSPGRKLYIVNIKALQPEEGSFPGGYSA</sequence>
<evidence type="ECO:0000313" key="1">
    <source>
        <dbReference type="EMBL" id="KAJ7523003.1"/>
    </source>
</evidence>
<name>A0ACC2AZK2_DIPCM</name>
<reference evidence="2" key="1">
    <citation type="journal article" date="2024" name="Proc. Natl. Acad. Sci. U.S.A.">
        <title>Extraordinary preservation of gene collinearity over three hundred million years revealed in homosporous lycophytes.</title>
        <authorList>
            <person name="Li C."/>
            <person name="Wickell D."/>
            <person name="Kuo L.Y."/>
            <person name="Chen X."/>
            <person name="Nie B."/>
            <person name="Liao X."/>
            <person name="Peng D."/>
            <person name="Ji J."/>
            <person name="Jenkins J."/>
            <person name="Williams M."/>
            <person name="Shu S."/>
            <person name="Plott C."/>
            <person name="Barry K."/>
            <person name="Rajasekar S."/>
            <person name="Grimwood J."/>
            <person name="Han X."/>
            <person name="Sun S."/>
            <person name="Hou Z."/>
            <person name="He W."/>
            <person name="Dai G."/>
            <person name="Sun C."/>
            <person name="Schmutz J."/>
            <person name="Leebens-Mack J.H."/>
            <person name="Li F.W."/>
            <person name="Wang L."/>
        </authorList>
    </citation>
    <scope>NUCLEOTIDE SEQUENCE [LARGE SCALE GENOMIC DNA]</scope>
    <source>
        <strain evidence="2">cv. PW_Plant_1</strain>
    </source>
</reference>
<proteinExistence type="predicted"/>
<accession>A0ACC2AZK2</accession>